<organism evidence="4 5">
    <name type="scientific">Sandaracinus amylolyticus</name>
    <dbReference type="NCBI Taxonomy" id="927083"/>
    <lineage>
        <taxon>Bacteria</taxon>
        <taxon>Pseudomonadati</taxon>
        <taxon>Myxococcota</taxon>
        <taxon>Polyangia</taxon>
        <taxon>Polyangiales</taxon>
        <taxon>Sandaracinaceae</taxon>
        <taxon>Sandaracinus</taxon>
    </lineage>
</organism>
<evidence type="ECO:0000313" key="5">
    <source>
        <dbReference type="Proteomes" id="UP000034883"/>
    </source>
</evidence>
<reference evidence="4 5" key="1">
    <citation type="submission" date="2015-03" db="EMBL/GenBank/DDBJ databases">
        <title>Genome assembly of Sandaracinus amylolyticus DSM 53668.</title>
        <authorList>
            <person name="Sharma G."/>
            <person name="Subramanian S."/>
        </authorList>
    </citation>
    <scope>NUCLEOTIDE SEQUENCE [LARGE SCALE GENOMIC DNA]</scope>
    <source>
        <strain evidence="4 5">DSM 53668</strain>
    </source>
</reference>
<dbReference type="SUPFAM" id="SSF111369">
    <property type="entry name" value="HlyD-like secretion proteins"/>
    <property type="match status" value="2"/>
</dbReference>
<dbReference type="Proteomes" id="UP000034883">
    <property type="component" value="Chromosome"/>
</dbReference>
<evidence type="ECO:0000256" key="2">
    <source>
        <dbReference type="ARBA" id="ARBA00023054"/>
    </source>
</evidence>
<evidence type="ECO:0000313" key="4">
    <source>
        <dbReference type="EMBL" id="AKF07852.1"/>
    </source>
</evidence>
<dbReference type="OrthoDB" id="9784484at2"/>
<dbReference type="InterPro" id="IPR058625">
    <property type="entry name" value="MdtA-like_BSH"/>
</dbReference>
<dbReference type="Gene3D" id="2.40.30.170">
    <property type="match status" value="1"/>
</dbReference>
<gene>
    <name evidence="4" type="ORF">DB32_005001</name>
</gene>
<comment type="subcellular location">
    <subcellularLocation>
        <location evidence="1">Cell envelope</location>
    </subcellularLocation>
</comment>
<evidence type="ECO:0000259" key="3">
    <source>
        <dbReference type="Pfam" id="PF25917"/>
    </source>
</evidence>
<feature type="domain" description="Multidrug resistance protein MdtA-like barrel-sandwich hybrid" evidence="3">
    <location>
        <begin position="82"/>
        <end position="271"/>
    </location>
</feature>
<sequence>MHVVRRYLRPVLLIALVALLTVVVVRTALAGTDTAPRDVDRDIAARTEPTPGQQHDLTLRTPDGEWVGGLGLIEPARPESRLAPAVAGRIAAVHVEEGQRVAAGTLLVELESGPEQAALAAAEAEVAVAEATLVRSRRGVRAEDLEALTSDAQAASARAELSAGVLARLEAASRGGGVTVDELERARRQADADRLSALTASARQRAGQSGRREDVLVAHAQLQAAIARRDQARAALDRLRIVAPVDGEVLEVHFRVGEYAQPGGAEPLIVMGDTSRLRARIDVDERDVARVREGAAARISVDAFPDRFFDGRVVAIGRRMGRKNVRSDEPTERIDTKVLEVVVELGEDARELIVGQRAMGYLAPCE</sequence>
<accession>A0A0F6W5I7</accession>
<dbReference type="PANTHER" id="PTHR32347:SF27">
    <property type="entry name" value="RND EFFLUX PUMP MEMBRANE FUSION PROTEIN BARREL-SANDWICH DOMAIN-CONTAINING PROTEIN"/>
    <property type="match status" value="1"/>
</dbReference>
<evidence type="ECO:0000256" key="1">
    <source>
        <dbReference type="ARBA" id="ARBA00004196"/>
    </source>
</evidence>
<dbReference type="EMBL" id="CP011125">
    <property type="protein sequence ID" value="AKF07852.1"/>
    <property type="molecule type" value="Genomic_DNA"/>
</dbReference>
<protein>
    <submittedName>
        <fullName evidence="4">Putative membrane fusion protein MFP</fullName>
    </submittedName>
</protein>
<dbReference type="RefSeq" id="WP_053235064.1">
    <property type="nucleotide sequence ID" value="NZ_CP011125.1"/>
</dbReference>
<dbReference type="STRING" id="927083.DB32_005001"/>
<dbReference type="AlphaFoldDB" id="A0A0F6W5I7"/>
<dbReference type="InterPro" id="IPR050465">
    <property type="entry name" value="UPF0194_transport"/>
</dbReference>
<dbReference type="Gene3D" id="2.40.50.100">
    <property type="match status" value="1"/>
</dbReference>
<dbReference type="KEGG" id="samy:DB32_005001"/>
<keyword evidence="5" id="KW-1185">Reference proteome</keyword>
<keyword evidence="2" id="KW-0175">Coiled coil</keyword>
<dbReference type="GO" id="GO:0030313">
    <property type="term" value="C:cell envelope"/>
    <property type="evidence" value="ECO:0007669"/>
    <property type="project" value="UniProtKB-SubCell"/>
</dbReference>
<proteinExistence type="predicted"/>
<name>A0A0F6W5I7_9BACT</name>
<dbReference type="Pfam" id="PF25917">
    <property type="entry name" value="BSH_RND"/>
    <property type="match status" value="1"/>
</dbReference>
<dbReference type="PANTHER" id="PTHR32347">
    <property type="entry name" value="EFFLUX SYSTEM COMPONENT YKNX-RELATED"/>
    <property type="match status" value="1"/>
</dbReference>